<evidence type="ECO:0000313" key="2">
    <source>
        <dbReference type="EMBL" id="KAK2916144.1"/>
    </source>
</evidence>
<name>A0AA88QNY3_9TELE</name>
<dbReference type="AlphaFoldDB" id="A0AA88QNY3"/>
<protein>
    <submittedName>
        <fullName evidence="2">Uncharacterized protein</fullName>
    </submittedName>
</protein>
<sequence length="117" mass="12081">MNAPIKTKDCKAKRKVLLLENTENTDCEGLFLLYPTSSLSPFQKKEYWLSMALALPPSRSSPSTPSSWRRGGSRSRSSHSSAPLLAPPPPAASGSLPRSCGGVGGGGRPGGRGGGGG</sequence>
<feature type="compositionally biased region" description="Gly residues" evidence="1">
    <location>
        <begin position="101"/>
        <end position="117"/>
    </location>
</feature>
<feature type="compositionally biased region" description="Low complexity" evidence="1">
    <location>
        <begin position="55"/>
        <end position="70"/>
    </location>
</feature>
<gene>
    <name evidence="2" type="ORF">Q8A67_000518</name>
</gene>
<organism evidence="2 3">
    <name type="scientific">Cirrhinus molitorella</name>
    <name type="common">mud carp</name>
    <dbReference type="NCBI Taxonomy" id="172907"/>
    <lineage>
        <taxon>Eukaryota</taxon>
        <taxon>Metazoa</taxon>
        <taxon>Chordata</taxon>
        <taxon>Craniata</taxon>
        <taxon>Vertebrata</taxon>
        <taxon>Euteleostomi</taxon>
        <taxon>Actinopterygii</taxon>
        <taxon>Neopterygii</taxon>
        <taxon>Teleostei</taxon>
        <taxon>Ostariophysi</taxon>
        <taxon>Cypriniformes</taxon>
        <taxon>Cyprinidae</taxon>
        <taxon>Labeoninae</taxon>
        <taxon>Labeonini</taxon>
        <taxon>Cirrhinus</taxon>
    </lineage>
</organism>
<evidence type="ECO:0000313" key="3">
    <source>
        <dbReference type="Proteomes" id="UP001187343"/>
    </source>
</evidence>
<evidence type="ECO:0000256" key="1">
    <source>
        <dbReference type="SAM" id="MobiDB-lite"/>
    </source>
</evidence>
<proteinExistence type="predicted"/>
<keyword evidence="3" id="KW-1185">Reference proteome</keyword>
<accession>A0AA88QNY3</accession>
<reference evidence="2" key="1">
    <citation type="submission" date="2023-08" db="EMBL/GenBank/DDBJ databases">
        <title>Chromosome-level Genome Assembly of mud carp (Cirrhinus molitorella).</title>
        <authorList>
            <person name="Liu H."/>
        </authorList>
    </citation>
    <scope>NUCLEOTIDE SEQUENCE</scope>
    <source>
        <strain evidence="2">Prfri</strain>
        <tissue evidence="2">Muscle</tissue>
    </source>
</reference>
<dbReference type="Proteomes" id="UP001187343">
    <property type="component" value="Unassembled WGS sequence"/>
</dbReference>
<dbReference type="EMBL" id="JAUYZG010000001">
    <property type="protein sequence ID" value="KAK2916144.1"/>
    <property type="molecule type" value="Genomic_DNA"/>
</dbReference>
<feature type="region of interest" description="Disordered" evidence="1">
    <location>
        <begin position="55"/>
        <end position="117"/>
    </location>
</feature>
<comment type="caution">
    <text evidence="2">The sequence shown here is derived from an EMBL/GenBank/DDBJ whole genome shotgun (WGS) entry which is preliminary data.</text>
</comment>